<protein>
    <submittedName>
        <fullName evidence="1">Uncharacterized protein</fullName>
    </submittedName>
</protein>
<feature type="non-terminal residue" evidence="1">
    <location>
        <position position="1"/>
    </location>
</feature>
<reference evidence="1" key="1">
    <citation type="submission" date="2020-01" db="EMBL/GenBank/DDBJ databases">
        <authorList>
            <person name="Meier V. D."/>
            <person name="Meier V D."/>
        </authorList>
    </citation>
    <scope>NUCLEOTIDE SEQUENCE</scope>
    <source>
        <strain evidence="1">HLG_WM_MAG_07</strain>
    </source>
</reference>
<sequence length="46" mass="4792">NLVRWPDSGGEGAGAGDLVVGTLAHVSEKLQGQIDFMDAKIAELPE</sequence>
<evidence type="ECO:0000313" key="1">
    <source>
        <dbReference type="EMBL" id="CAA6827827.1"/>
    </source>
</evidence>
<proteinExistence type="predicted"/>
<dbReference type="AlphaFoldDB" id="A0A6S6UFQ6"/>
<organism evidence="1">
    <name type="scientific">uncultured Thiotrichaceae bacterium</name>
    <dbReference type="NCBI Taxonomy" id="298394"/>
    <lineage>
        <taxon>Bacteria</taxon>
        <taxon>Pseudomonadati</taxon>
        <taxon>Pseudomonadota</taxon>
        <taxon>Gammaproteobacteria</taxon>
        <taxon>Thiotrichales</taxon>
        <taxon>Thiotrichaceae</taxon>
        <taxon>environmental samples</taxon>
    </lineage>
</organism>
<gene>
    <name evidence="1" type="ORF">HELGO_WM62236</name>
</gene>
<accession>A0A6S6UFQ6</accession>
<dbReference type="EMBL" id="CACVAY010000144">
    <property type="protein sequence ID" value="CAA6827827.1"/>
    <property type="molecule type" value="Genomic_DNA"/>
</dbReference>
<name>A0A6S6UFQ6_9GAMM</name>